<reference evidence="1" key="2">
    <citation type="submission" date="2014-05" db="EMBL/GenBank/DDBJ databases">
        <title>The genome and life-stage specific transcriptomes of Globodera pallida elucidate key aspects of plant parasitism by a cyst nematode.</title>
        <authorList>
            <person name="Cotton J.A."/>
            <person name="Lilley C.J."/>
            <person name="Jones L.M."/>
            <person name="Kikuchi T."/>
            <person name="Reid A.J."/>
            <person name="Thorpe P."/>
            <person name="Tsai I.J."/>
            <person name="Beasley H."/>
            <person name="Blok V."/>
            <person name="Cock P.J.A."/>
            <person name="Van den Akker S.E."/>
            <person name="Holroyd N."/>
            <person name="Hunt M."/>
            <person name="Mantelin S."/>
            <person name="Naghra H."/>
            <person name="Pain A."/>
            <person name="Palomares-Rius J.E."/>
            <person name="Zarowiecki M."/>
            <person name="Berriman M."/>
            <person name="Jones J.T."/>
            <person name="Urwin P.E."/>
        </authorList>
    </citation>
    <scope>NUCLEOTIDE SEQUENCE [LARGE SCALE GENOMIC DNA]</scope>
    <source>
        <strain evidence="1">Lindley</strain>
    </source>
</reference>
<evidence type="ECO:0000313" key="2">
    <source>
        <dbReference type="WBParaSite" id="GPLIN_001286400"/>
    </source>
</evidence>
<protein>
    <submittedName>
        <fullName evidence="2">ADP-ribose pyrophosphatase</fullName>
    </submittedName>
</protein>
<keyword evidence="1" id="KW-1185">Reference proteome</keyword>
<reference evidence="2" key="3">
    <citation type="submission" date="2016-06" db="UniProtKB">
        <authorList>
            <consortium name="WormBaseParasite"/>
        </authorList>
    </citation>
    <scope>IDENTIFICATION</scope>
</reference>
<dbReference type="WBParaSite" id="GPLIN_001286400">
    <property type="protein sequence ID" value="GPLIN_001286400"/>
    <property type="gene ID" value="GPLIN_001286400"/>
</dbReference>
<evidence type="ECO:0000313" key="1">
    <source>
        <dbReference type="Proteomes" id="UP000050741"/>
    </source>
</evidence>
<accession>A0A183CJ08</accession>
<name>A0A183CJ08_GLOPA</name>
<dbReference type="Proteomes" id="UP000050741">
    <property type="component" value="Unassembled WGS sequence"/>
</dbReference>
<organism evidence="1 2">
    <name type="scientific">Globodera pallida</name>
    <name type="common">Potato cyst nematode worm</name>
    <name type="synonym">Heterodera pallida</name>
    <dbReference type="NCBI Taxonomy" id="36090"/>
    <lineage>
        <taxon>Eukaryota</taxon>
        <taxon>Metazoa</taxon>
        <taxon>Ecdysozoa</taxon>
        <taxon>Nematoda</taxon>
        <taxon>Chromadorea</taxon>
        <taxon>Rhabditida</taxon>
        <taxon>Tylenchina</taxon>
        <taxon>Tylenchomorpha</taxon>
        <taxon>Tylenchoidea</taxon>
        <taxon>Heteroderidae</taxon>
        <taxon>Heteroderinae</taxon>
        <taxon>Globodera</taxon>
    </lineage>
</organism>
<sequence length="77" mass="8817">MPKFLANRDVLDAHVDKINVVSKSVIVVIVRDHNGRHAMRLGSSYLLFDRSNFCHKSRSKDNASQCFWPWCPPYGQG</sequence>
<dbReference type="AlphaFoldDB" id="A0A183CJ08"/>
<proteinExistence type="predicted"/>
<reference evidence="1" key="1">
    <citation type="submission" date="2013-12" db="EMBL/GenBank/DDBJ databases">
        <authorList>
            <person name="Aslett M."/>
        </authorList>
    </citation>
    <scope>NUCLEOTIDE SEQUENCE [LARGE SCALE GENOMIC DNA]</scope>
    <source>
        <strain evidence="1">Lindley</strain>
    </source>
</reference>